<evidence type="ECO:0000313" key="2">
    <source>
        <dbReference type="EMBL" id="SIT42705.1"/>
    </source>
</evidence>
<dbReference type="AlphaFoldDB" id="A0A1N7S5M2"/>
<proteinExistence type="predicted"/>
<evidence type="ECO:0000256" key="1">
    <source>
        <dbReference type="SAM" id="MobiDB-lite"/>
    </source>
</evidence>
<name>A0A1N7S5M2_9BURK</name>
<reference evidence="2 3" key="1">
    <citation type="submission" date="2016-12" db="EMBL/GenBank/DDBJ databases">
        <authorList>
            <person name="Song W.-J."/>
            <person name="Kurnit D.M."/>
        </authorList>
    </citation>
    <scope>NUCLEOTIDE SEQUENCE [LARGE SCALE GENOMIC DNA]</scope>
    <source>
        <strain evidence="2 3">STM7296</strain>
    </source>
</reference>
<dbReference type="Proteomes" id="UP000187012">
    <property type="component" value="Unassembled WGS sequence"/>
</dbReference>
<sequence length="59" mass="6837">MWRKRARCAVICALQNRDTRLGAQLHMQRQMGPERPISSGSFTGFSHPGRLGEIRRYNH</sequence>
<dbReference type="STRING" id="1247936.BN2475_380035"/>
<evidence type="ECO:0000313" key="3">
    <source>
        <dbReference type="Proteomes" id="UP000187012"/>
    </source>
</evidence>
<protein>
    <submittedName>
        <fullName evidence="2">Uncharacterized protein</fullName>
    </submittedName>
</protein>
<keyword evidence="3" id="KW-1185">Reference proteome</keyword>
<dbReference type="EMBL" id="CYGX02000038">
    <property type="protein sequence ID" value="SIT42705.1"/>
    <property type="molecule type" value="Genomic_DNA"/>
</dbReference>
<feature type="region of interest" description="Disordered" evidence="1">
    <location>
        <begin position="28"/>
        <end position="59"/>
    </location>
</feature>
<accession>A0A1N7S5M2</accession>
<feature type="compositionally biased region" description="Basic and acidic residues" evidence="1">
    <location>
        <begin position="50"/>
        <end position="59"/>
    </location>
</feature>
<organism evidence="2 3">
    <name type="scientific">Paraburkholderia ribeironis</name>
    <dbReference type="NCBI Taxonomy" id="1247936"/>
    <lineage>
        <taxon>Bacteria</taxon>
        <taxon>Pseudomonadati</taxon>
        <taxon>Pseudomonadota</taxon>
        <taxon>Betaproteobacteria</taxon>
        <taxon>Burkholderiales</taxon>
        <taxon>Burkholderiaceae</taxon>
        <taxon>Paraburkholderia</taxon>
    </lineage>
</organism>
<gene>
    <name evidence="2" type="ORF">BN2475_380035</name>
</gene>